<accession>A0ABS3JDX8</accession>
<sequence>MRLIYLFSTLLILAAGSLRAQAFMPLWPAGKMPNTKGMRLTDSIANERIYRVGTPGMYTFFPSIQENKGAAVVICPGGGYERLAYIISGQQLAKWFNTMGISAFVLNYRLPNSPDLIQRELGPLQDAQRAMQVIRANAQKWGIRPDKIGIQGTSAGGHLAALLGTSTSNIAAIGDSISRLPVRPDFMILVSPVITMGQYAHAGSRKNLLGPNPSADQLKTYSLENAVTASTPPCFLVHAFNDTGVDQRNSLLFYQALVDMKVSSSLHTFPQGAHAIALRNNPGSTQQWVTLCESWLREMNFLTDTK</sequence>
<dbReference type="InterPro" id="IPR029058">
    <property type="entry name" value="AB_hydrolase_fold"/>
</dbReference>
<evidence type="ECO:0000313" key="4">
    <source>
        <dbReference type="EMBL" id="MBO0947087.1"/>
    </source>
</evidence>
<dbReference type="SUPFAM" id="SSF53474">
    <property type="entry name" value="alpha/beta-Hydrolases"/>
    <property type="match status" value="1"/>
</dbReference>
<dbReference type="Proteomes" id="UP000664628">
    <property type="component" value="Unassembled WGS sequence"/>
</dbReference>
<dbReference type="Pfam" id="PF20434">
    <property type="entry name" value="BD-FAE"/>
    <property type="match status" value="1"/>
</dbReference>
<dbReference type="EMBL" id="JAFMYW010000001">
    <property type="protein sequence ID" value="MBO0947087.1"/>
    <property type="molecule type" value="Genomic_DNA"/>
</dbReference>
<dbReference type="InterPro" id="IPR049492">
    <property type="entry name" value="BD-FAE-like_dom"/>
</dbReference>
<evidence type="ECO:0000256" key="2">
    <source>
        <dbReference type="SAM" id="SignalP"/>
    </source>
</evidence>
<evidence type="ECO:0000313" key="5">
    <source>
        <dbReference type="Proteomes" id="UP000664628"/>
    </source>
</evidence>
<evidence type="ECO:0000256" key="1">
    <source>
        <dbReference type="ARBA" id="ARBA00022801"/>
    </source>
</evidence>
<reference evidence="4 5" key="1">
    <citation type="submission" date="2021-03" db="EMBL/GenBank/DDBJ databases">
        <title>Fibrella sp. HMF5405 genome sequencing and assembly.</title>
        <authorList>
            <person name="Kang H."/>
            <person name="Kim H."/>
            <person name="Bae S."/>
            <person name="Joh K."/>
        </authorList>
    </citation>
    <scope>NUCLEOTIDE SEQUENCE [LARGE SCALE GENOMIC DNA]</scope>
    <source>
        <strain evidence="4 5">HMF5405</strain>
    </source>
</reference>
<feature type="domain" description="BD-FAE-like" evidence="3">
    <location>
        <begin position="60"/>
        <end position="257"/>
    </location>
</feature>
<organism evidence="4 5">
    <name type="scientific">Fibrella forsythiae</name>
    <dbReference type="NCBI Taxonomy" id="2817061"/>
    <lineage>
        <taxon>Bacteria</taxon>
        <taxon>Pseudomonadati</taxon>
        <taxon>Bacteroidota</taxon>
        <taxon>Cytophagia</taxon>
        <taxon>Cytophagales</taxon>
        <taxon>Spirosomataceae</taxon>
        <taxon>Fibrella</taxon>
    </lineage>
</organism>
<feature type="signal peptide" evidence="2">
    <location>
        <begin position="1"/>
        <end position="20"/>
    </location>
</feature>
<name>A0ABS3JDX8_9BACT</name>
<proteinExistence type="predicted"/>
<feature type="chain" id="PRO_5045992184" evidence="2">
    <location>
        <begin position="21"/>
        <end position="306"/>
    </location>
</feature>
<keyword evidence="2" id="KW-0732">Signal</keyword>
<dbReference type="GO" id="GO:0016787">
    <property type="term" value="F:hydrolase activity"/>
    <property type="evidence" value="ECO:0007669"/>
    <property type="project" value="UniProtKB-KW"/>
</dbReference>
<dbReference type="RefSeq" id="WP_207327009.1">
    <property type="nucleotide sequence ID" value="NZ_JAFMYW010000001.1"/>
</dbReference>
<dbReference type="Gene3D" id="3.40.50.1820">
    <property type="entry name" value="alpha/beta hydrolase"/>
    <property type="match status" value="1"/>
</dbReference>
<comment type="caution">
    <text evidence="4">The sequence shown here is derived from an EMBL/GenBank/DDBJ whole genome shotgun (WGS) entry which is preliminary data.</text>
</comment>
<evidence type="ECO:0000259" key="3">
    <source>
        <dbReference type="Pfam" id="PF20434"/>
    </source>
</evidence>
<keyword evidence="1 4" id="KW-0378">Hydrolase</keyword>
<dbReference type="PANTHER" id="PTHR48081">
    <property type="entry name" value="AB HYDROLASE SUPERFAMILY PROTEIN C4A8.06C"/>
    <property type="match status" value="1"/>
</dbReference>
<dbReference type="InterPro" id="IPR050300">
    <property type="entry name" value="GDXG_lipolytic_enzyme"/>
</dbReference>
<keyword evidence="5" id="KW-1185">Reference proteome</keyword>
<dbReference type="PANTHER" id="PTHR48081:SF6">
    <property type="entry name" value="PEPTIDASE S9 PROLYL OLIGOPEPTIDASE CATALYTIC DOMAIN-CONTAINING PROTEIN"/>
    <property type="match status" value="1"/>
</dbReference>
<protein>
    <submittedName>
        <fullName evidence="4">Alpha/beta hydrolase</fullName>
    </submittedName>
</protein>
<gene>
    <name evidence="4" type="ORF">J2I46_00725</name>
</gene>